<dbReference type="AlphaFoldDB" id="A0AAN6VKX9"/>
<dbReference type="EMBL" id="MU856949">
    <property type="protein sequence ID" value="KAK4153175.1"/>
    <property type="molecule type" value="Genomic_DNA"/>
</dbReference>
<evidence type="ECO:0008006" key="4">
    <source>
        <dbReference type="Google" id="ProtNLM"/>
    </source>
</evidence>
<feature type="region of interest" description="Disordered" evidence="1">
    <location>
        <begin position="29"/>
        <end position="52"/>
    </location>
</feature>
<sequence>MPDSPLSILPPLYPTSSPPPDIVYMELPAPRLLPPGLDPPPPLPTSDSNGRQWHDEPIGVHGGLYGGRQPGFDQVWRPNPDIWRPTARPVCSTVWHQPHADCGLPPAGSLLVAQAASVGLSKLAQPNPSVSMSTPRSTGHVMLSAGNNTWMDHNNYSTTNPLTLPPDTLGYYSMCGRSTNLEALTAVSHSGADAASDDAIQRRIDHIVAASSKVYYDYWVHKGRCSFTQRGCKFKHEMPPDTATQRNLGLFTGYPPW</sequence>
<evidence type="ECO:0000313" key="2">
    <source>
        <dbReference type="EMBL" id="KAK4153175.1"/>
    </source>
</evidence>
<proteinExistence type="predicted"/>
<evidence type="ECO:0000256" key="1">
    <source>
        <dbReference type="SAM" id="MobiDB-lite"/>
    </source>
</evidence>
<evidence type="ECO:0000313" key="3">
    <source>
        <dbReference type="Proteomes" id="UP001302745"/>
    </source>
</evidence>
<gene>
    <name evidence="2" type="ORF">C8A00DRAFT_34117</name>
</gene>
<reference evidence="2" key="2">
    <citation type="submission" date="2023-05" db="EMBL/GenBank/DDBJ databases">
        <authorList>
            <consortium name="Lawrence Berkeley National Laboratory"/>
            <person name="Steindorff A."/>
            <person name="Hensen N."/>
            <person name="Bonometti L."/>
            <person name="Westerberg I."/>
            <person name="Brannstrom I.O."/>
            <person name="Guillou S."/>
            <person name="Cros-Aarteil S."/>
            <person name="Calhoun S."/>
            <person name="Haridas S."/>
            <person name="Kuo A."/>
            <person name="Mondo S."/>
            <person name="Pangilinan J."/>
            <person name="Riley R."/>
            <person name="Labutti K."/>
            <person name="Andreopoulos B."/>
            <person name="Lipzen A."/>
            <person name="Chen C."/>
            <person name="Yanf M."/>
            <person name="Daum C."/>
            <person name="Ng V."/>
            <person name="Clum A."/>
            <person name="Ohm R."/>
            <person name="Martin F."/>
            <person name="Silar P."/>
            <person name="Natvig D."/>
            <person name="Lalanne C."/>
            <person name="Gautier V."/>
            <person name="Ament-Velasquez S.L."/>
            <person name="Kruys A."/>
            <person name="Hutchinson M.I."/>
            <person name="Powell A.J."/>
            <person name="Barry K."/>
            <person name="Miller A.N."/>
            <person name="Grigoriev I.V."/>
            <person name="Debuchy R."/>
            <person name="Gladieux P."/>
            <person name="Thoren M.H."/>
            <person name="Johannesson H."/>
        </authorList>
    </citation>
    <scope>NUCLEOTIDE SEQUENCE</scope>
    <source>
        <strain evidence="2">CBS 538.74</strain>
    </source>
</reference>
<reference evidence="2" key="1">
    <citation type="journal article" date="2023" name="Mol. Phylogenet. Evol.">
        <title>Genome-scale phylogeny and comparative genomics of the fungal order Sordariales.</title>
        <authorList>
            <person name="Hensen N."/>
            <person name="Bonometti L."/>
            <person name="Westerberg I."/>
            <person name="Brannstrom I.O."/>
            <person name="Guillou S."/>
            <person name="Cros-Aarteil S."/>
            <person name="Calhoun S."/>
            <person name="Haridas S."/>
            <person name="Kuo A."/>
            <person name="Mondo S."/>
            <person name="Pangilinan J."/>
            <person name="Riley R."/>
            <person name="LaButti K."/>
            <person name="Andreopoulos B."/>
            <person name="Lipzen A."/>
            <person name="Chen C."/>
            <person name="Yan M."/>
            <person name="Daum C."/>
            <person name="Ng V."/>
            <person name="Clum A."/>
            <person name="Steindorff A."/>
            <person name="Ohm R.A."/>
            <person name="Martin F."/>
            <person name="Silar P."/>
            <person name="Natvig D.O."/>
            <person name="Lalanne C."/>
            <person name="Gautier V."/>
            <person name="Ament-Velasquez S.L."/>
            <person name="Kruys A."/>
            <person name="Hutchinson M.I."/>
            <person name="Powell A.J."/>
            <person name="Barry K."/>
            <person name="Miller A.N."/>
            <person name="Grigoriev I.V."/>
            <person name="Debuchy R."/>
            <person name="Gladieux P."/>
            <person name="Hiltunen Thoren M."/>
            <person name="Johannesson H."/>
        </authorList>
    </citation>
    <scope>NUCLEOTIDE SEQUENCE</scope>
    <source>
        <strain evidence="2">CBS 538.74</strain>
    </source>
</reference>
<feature type="compositionally biased region" description="Pro residues" evidence="1">
    <location>
        <begin position="31"/>
        <end position="44"/>
    </location>
</feature>
<comment type="caution">
    <text evidence="2">The sequence shown here is derived from an EMBL/GenBank/DDBJ whole genome shotgun (WGS) entry which is preliminary data.</text>
</comment>
<dbReference type="Proteomes" id="UP001302745">
    <property type="component" value="Unassembled WGS sequence"/>
</dbReference>
<keyword evidence="3" id="KW-1185">Reference proteome</keyword>
<organism evidence="2 3">
    <name type="scientific">Chaetomidium leptoderma</name>
    <dbReference type="NCBI Taxonomy" id="669021"/>
    <lineage>
        <taxon>Eukaryota</taxon>
        <taxon>Fungi</taxon>
        <taxon>Dikarya</taxon>
        <taxon>Ascomycota</taxon>
        <taxon>Pezizomycotina</taxon>
        <taxon>Sordariomycetes</taxon>
        <taxon>Sordariomycetidae</taxon>
        <taxon>Sordariales</taxon>
        <taxon>Chaetomiaceae</taxon>
        <taxon>Chaetomidium</taxon>
    </lineage>
</organism>
<name>A0AAN6VKX9_9PEZI</name>
<accession>A0AAN6VKX9</accession>
<protein>
    <recommendedName>
        <fullName evidence="4">C3H1-type domain-containing protein</fullName>
    </recommendedName>
</protein>